<dbReference type="PROSITE" id="PS50109">
    <property type="entry name" value="HIS_KIN"/>
    <property type="match status" value="1"/>
</dbReference>
<feature type="transmembrane region" description="Helical" evidence="12">
    <location>
        <begin position="46"/>
        <end position="67"/>
    </location>
</feature>
<feature type="transmembrane region" description="Helical" evidence="12">
    <location>
        <begin position="389"/>
        <end position="405"/>
    </location>
</feature>
<dbReference type="Gene3D" id="1.10.287.130">
    <property type="match status" value="1"/>
</dbReference>
<dbReference type="GO" id="GO:0000155">
    <property type="term" value="F:phosphorelay sensor kinase activity"/>
    <property type="evidence" value="ECO:0007669"/>
    <property type="project" value="InterPro"/>
</dbReference>
<accession>A0A2K9LKQ5</accession>
<keyword evidence="9 12" id="KW-1133">Transmembrane helix</keyword>
<dbReference type="InterPro" id="IPR005467">
    <property type="entry name" value="His_kinase_dom"/>
</dbReference>
<dbReference type="InterPro" id="IPR036097">
    <property type="entry name" value="HisK_dim/P_sf"/>
</dbReference>
<proteinExistence type="inferred from homology"/>
<dbReference type="InterPro" id="IPR004358">
    <property type="entry name" value="Sig_transdc_His_kin-like_C"/>
</dbReference>
<dbReference type="InterPro" id="IPR038377">
    <property type="entry name" value="Na/Glc_symporter_sf"/>
</dbReference>
<dbReference type="InterPro" id="IPR011006">
    <property type="entry name" value="CheY-like_superfamily"/>
</dbReference>
<dbReference type="SUPFAM" id="SSF55874">
    <property type="entry name" value="ATPase domain of HSP90 chaperone/DNA topoisomerase II/histidine kinase"/>
    <property type="match status" value="1"/>
</dbReference>
<organism evidence="15 16">
    <name type="scientific">Ketobacter alkanivorans</name>
    <dbReference type="NCBI Taxonomy" id="1917421"/>
    <lineage>
        <taxon>Bacteria</taxon>
        <taxon>Pseudomonadati</taxon>
        <taxon>Pseudomonadota</taxon>
        <taxon>Gammaproteobacteria</taxon>
        <taxon>Pseudomonadales</taxon>
        <taxon>Ketobacteraceae</taxon>
        <taxon>Ketobacter</taxon>
    </lineage>
</organism>
<evidence type="ECO:0000256" key="2">
    <source>
        <dbReference type="ARBA" id="ARBA00004141"/>
    </source>
</evidence>
<dbReference type="GO" id="GO:0009927">
    <property type="term" value="F:histidine phosphotransfer kinase activity"/>
    <property type="evidence" value="ECO:0007669"/>
    <property type="project" value="TreeGrafter"/>
</dbReference>
<feature type="domain" description="Histidine kinase" evidence="13">
    <location>
        <begin position="812"/>
        <end position="1035"/>
    </location>
</feature>
<evidence type="ECO:0000256" key="4">
    <source>
        <dbReference type="ARBA" id="ARBA00012438"/>
    </source>
</evidence>
<evidence type="ECO:0000256" key="5">
    <source>
        <dbReference type="ARBA" id="ARBA00022553"/>
    </source>
</evidence>
<dbReference type="Pfam" id="PF02518">
    <property type="entry name" value="HATPase_c"/>
    <property type="match status" value="1"/>
</dbReference>
<dbReference type="EMBL" id="CP022684">
    <property type="protein sequence ID" value="AUM12840.1"/>
    <property type="molecule type" value="Genomic_DNA"/>
</dbReference>
<comment type="subcellular location">
    <subcellularLocation>
        <location evidence="2">Membrane</location>
        <topology evidence="2">Multi-pass membrane protein</topology>
    </subcellularLocation>
</comment>
<feature type="transmembrane region" description="Helical" evidence="12">
    <location>
        <begin position="344"/>
        <end position="369"/>
    </location>
</feature>
<dbReference type="AlphaFoldDB" id="A0A2K9LKQ5"/>
<feature type="modified residue" description="4-aspartylphosphate" evidence="11">
    <location>
        <position position="1107"/>
    </location>
</feature>
<dbReference type="NCBIfam" id="NF041832">
    <property type="entry name" value="near_NosP_CTERM"/>
    <property type="match status" value="1"/>
</dbReference>
<evidence type="ECO:0000256" key="12">
    <source>
        <dbReference type="SAM" id="Phobius"/>
    </source>
</evidence>
<evidence type="ECO:0000259" key="14">
    <source>
        <dbReference type="PROSITE" id="PS50110"/>
    </source>
</evidence>
<evidence type="ECO:0000313" key="15">
    <source>
        <dbReference type="EMBL" id="AUM12840.1"/>
    </source>
</evidence>
<dbReference type="SMART" id="SM00388">
    <property type="entry name" value="HisKA"/>
    <property type="match status" value="1"/>
</dbReference>
<protein>
    <recommendedName>
        <fullName evidence="4">histidine kinase</fullName>
        <ecNumber evidence="4">2.7.13.3</ecNumber>
    </recommendedName>
</protein>
<feature type="transmembrane region" description="Helical" evidence="12">
    <location>
        <begin position="73"/>
        <end position="94"/>
    </location>
</feature>
<dbReference type="PROSITE" id="PS50283">
    <property type="entry name" value="NA_SOLUT_SYMP_3"/>
    <property type="match status" value="1"/>
</dbReference>
<dbReference type="InterPro" id="IPR003594">
    <property type="entry name" value="HATPase_dom"/>
</dbReference>
<dbReference type="Gene3D" id="3.40.50.2300">
    <property type="match status" value="1"/>
</dbReference>
<feature type="domain" description="Response regulatory" evidence="14">
    <location>
        <begin position="1056"/>
        <end position="1172"/>
    </location>
</feature>
<dbReference type="CDD" id="cd00082">
    <property type="entry name" value="HisKA"/>
    <property type="match status" value="1"/>
</dbReference>
<evidence type="ECO:0000256" key="3">
    <source>
        <dbReference type="ARBA" id="ARBA00006434"/>
    </source>
</evidence>
<dbReference type="SUPFAM" id="SSF55785">
    <property type="entry name" value="PYP-like sensor domain (PAS domain)"/>
    <property type="match status" value="1"/>
</dbReference>
<dbReference type="PROSITE" id="PS50110">
    <property type="entry name" value="RESPONSE_REGULATORY"/>
    <property type="match status" value="1"/>
</dbReference>
<evidence type="ECO:0000256" key="9">
    <source>
        <dbReference type="ARBA" id="ARBA00022989"/>
    </source>
</evidence>
<dbReference type="SMART" id="SM00387">
    <property type="entry name" value="HATPase_c"/>
    <property type="match status" value="1"/>
</dbReference>
<feature type="transmembrane region" description="Helical" evidence="12">
    <location>
        <begin position="115"/>
        <end position="134"/>
    </location>
</feature>
<dbReference type="OrthoDB" id="9764438at2"/>
<keyword evidence="8 15" id="KW-0418">Kinase</keyword>
<dbReference type="InterPro" id="IPR003661">
    <property type="entry name" value="HisK_dim/P_dom"/>
</dbReference>
<dbReference type="Gene3D" id="1.20.1730.10">
    <property type="entry name" value="Sodium/glucose cotransporter"/>
    <property type="match status" value="1"/>
</dbReference>
<gene>
    <name evidence="15" type="ORF">Kalk_10590</name>
</gene>
<evidence type="ECO:0000256" key="6">
    <source>
        <dbReference type="ARBA" id="ARBA00022679"/>
    </source>
</evidence>
<dbReference type="InterPro" id="IPR001734">
    <property type="entry name" value="Na/solute_symporter"/>
</dbReference>
<dbReference type="GO" id="GO:0005886">
    <property type="term" value="C:plasma membrane"/>
    <property type="evidence" value="ECO:0007669"/>
    <property type="project" value="TreeGrafter"/>
</dbReference>
<evidence type="ECO:0000256" key="7">
    <source>
        <dbReference type="ARBA" id="ARBA00022692"/>
    </source>
</evidence>
<feature type="transmembrane region" description="Helical" evidence="12">
    <location>
        <begin position="411"/>
        <end position="438"/>
    </location>
</feature>
<dbReference type="Pfam" id="PF12860">
    <property type="entry name" value="PAS_7"/>
    <property type="match status" value="1"/>
</dbReference>
<evidence type="ECO:0000256" key="1">
    <source>
        <dbReference type="ARBA" id="ARBA00000085"/>
    </source>
</evidence>
<dbReference type="FunFam" id="3.30.565.10:FF:000049">
    <property type="entry name" value="Two-component sensor histidine kinase"/>
    <property type="match status" value="1"/>
</dbReference>
<keyword evidence="10 12" id="KW-0472">Membrane</keyword>
<dbReference type="PANTHER" id="PTHR43047:SF9">
    <property type="entry name" value="HISTIDINE KINASE"/>
    <property type="match status" value="1"/>
</dbReference>
<dbReference type="PRINTS" id="PR00344">
    <property type="entry name" value="BCTRLSENSOR"/>
</dbReference>
<dbReference type="GO" id="GO:0022857">
    <property type="term" value="F:transmembrane transporter activity"/>
    <property type="evidence" value="ECO:0007669"/>
    <property type="project" value="InterPro"/>
</dbReference>
<feature type="transmembrane region" description="Helical" evidence="12">
    <location>
        <begin position="6"/>
        <end position="25"/>
    </location>
</feature>
<dbReference type="InterPro" id="IPR001789">
    <property type="entry name" value="Sig_transdc_resp-reg_receiver"/>
</dbReference>
<dbReference type="PANTHER" id="PTHR43047">
    <property type="entry name" value="TWO-COMPONENT HISTIDINE PROTEIN KINASE"/>
    <property type="match status" value="1"/>
</dbReference>
<evidence type="ECO:0000256" key="8">
    <source>
        <dbReference type="ARBA" id="ARBA00022777"/>
    </source>
</evidence>
<sequence length="1173" mass="130671">MFSVWTLAGFALAYTCLLFGIAWYGDRRSALSQQALGSPWLYSLTLAVYCTSWTFFGAVGQAANFGWDFLPIYIGPMLVFIIGTPMLFKIIAISKQQGITSIADFLASRYGKSQPLAILITLVAIAGTIPYITLQLKAVTMAFDSLTPGINTDWPLQGDSPINSALAVALLMAMFAVLFGTRHIDANEHQNGLMLAIGFESIVKLLAFVIVGGFVVWWVFDGIDDLLVQVEQNAVLRERFSADFFDQGFFTQTLLAMAAIICLPRQFHTTVVENRRSHDLNKARWIFPAYLLLFTLFVVPIAMAGLLYLPEQSTQADRYILTLPIHFDQPGLALLSFLGGVSAATGMVIVSSVALSIMVCNELVIPIYLNRARRAGELPRQITPLVRKIRRISIFVILLLAYLLNDVFAQFGALASIGLLSFAAVIQFAPVLVGGLYWKQGHKRGAALGILSGFLVWLYCLLLPVVLPAPWVEFLQTKGLLGFGILRPYALFGLEGLDPLSHGVFWSLAVNIFCYVYFSKTAHHATIDRNQAILFVDVPTHYESLLGRYHAAHIRVQNLQDIATRCLGPHSSELAFAQYAATHQIDLDPTLPATVDLFRFTEKMLARVMGASSARVLLGSMLSRHNDKSADAVAMIDEAAELIQFNHQLLQTTIETISHGICVVDKHLNIVAWNRTYIELFEYPDGLIQLGRPIADVYRYNARRDFYPGDNENESEYDQVQRRVNLLKQGGPHRFERELPNGLHIEVRGNPMPGGGFVTTFLDITESKMDERALRQMNESLEMMVKDRTQALSELNEALHKANEGKTRFLAAAGHDLMQPLNAAHLFTSSLQQRLQLKNNNLQCEEELEILHHIDNSLHVAEHLINTLLDISRLDTGTIKPKPTPFNLHSLLTSLASEFNVIAAEKGLQLKWMDCNIWVRSDDKLLRRILQNLLLNAVRYTPSGRILLGCRRRPGYVDIQIWDTGVGIPADHIDLIFKEFHRIRHKNNDGTLDSKGLGLGLAIAQRISQLLDHPLSVRSIVGKGTVFSIRVPTAPATHSQPPAVQTPAQFNPNGLKILCVDNEPMILNGIDTLLRQWRCDSSLASSLKTALQQASTLTQTPDAVLVDYQLDDETGFDVIDALDEYWEDVVPAILMTADHSDAVRKKAKERGYYFLQKPITPEALQAALESVLK</sequence>
<keyword evidence="16" id="KW-1185">Reference proteome</keyword>
<keyword evidence="7 12" id="KW-0812">Transmembrane</keyword>
<name>A0A2K9LKQ5_9GAMM</name>
<dbReference type="SMART" id="SM00448">
    <property type="entry name" value="REC"/>
    <property type="match status" value="1"/>
</dbReference>
<dbReference type="InterPro" id="IPR035965">
    <property type="entry name" value="PAS-like_dom_sf"/>
</dbReference>
<evidence type="ECO:0000313" key="16">
    <source>
        <dbReference type="Proteomes" id="UP000235116"/>
    </source>
</evidence>
<dbReference type="Gene3D" id="3.30.450.20">
    <property type="entry name" value="PAS domain"/>
    <property type="match status" value="1"/>
</dbReference>
<dbReference type="KEGG" id="kak:Kalk_10590"/>
<comment type="similarity">
    <text evidence="3">Belongs to the sodium:solute symporter (SSF) (TC 2.A.21) family.</text>
</comment>
<dbReference type="CDD" id="cd10322">
    <property type="entry name" value="SLC5sbd"/>
    <property type="match status" value="1"/>
</dbReference>
<evidence type="ECO:0000256" key="10">
    <source>
        <dbReference type="ARBA" id="ARBA00023136"/>
    </source>
</evidence>
<comment type="catalytic activity">
    <reaction evidence="1">
        <text>ATP + protein L-histidine = ADP + protein N-phospho-L-histidine.</text>
        <dbReference type="EC" id="2.7.13.3"/>
    </reaction>
</comment>
<keyword evidence="6" id="KW-0808">Transferase</keyword>
<feature type="transmembrane region" description="Helical" evidence="12">
    <location>
        <begin position="445"/>
        <end position="467"/>
    </location>
</feature>
<dbReference type="Proteomes" id="UP000235116">
    <property type="component" value="Chromosome"/>
</dbReference>
<dbReference type="Pfam" id="PF00512">
    <property type="entry name" value="HisKA"/>
    <property type="match status" value="1"/>
</dbReference>
<dbReference type="InterPro" id="IPR036890">
    <property type="entry name" value="HATPase_C_sf"/>
</dbReference>
<feature type="transmembrane region" description="Helical" evidence="12">
    <location>
        <begin position="162"/>
        <end position="181"/>
    </location>
</feature>
<dbReference type="EC" id="2.7.13.3" evidence="4"/>
<keyword evidence="5 11" id="KW-0597">Phosphoprotein</keyword>
<evidence type="ECO:0000259" key="13">
    <source>
        <dbReference type="PROSITE" id="PS50109"/>
    </source>
</evidence>
<dbReference type="Pfam" id="PF00072">
    <property type="entry name" value="Response_reg"/>
    <property type="match status" value="1"/>
</dbReference>
<feature type="transmembrane region" description="Helical" evidence="12">
    <location>
        <begin position="285"/>
        <end position="309"/>
    </location>
</feature>
<dbReference type="Gene3D" id="3.30.565.10">
    <property type="entry name" value="Histidine kinase-like ATPase, C-terminal domain"/>
    <property type="match status" value="1"/>
</dbReference>
<dbReference type="RefSeq" id="WP_101894222.1">
    <property type="nucleotide sequence ID" value="NZ_CP022684.1"/>
</dbReference>
<feature type="transmembrane region" description="Helical" evidence="12">
    <location>
        <begin position="193"/>
        <end position="220"/>
    </location>
</feature>
<feature type="transmembrane region" description="Helical" evidence="12">
    <location>
        <begin position="244"/>
        <end position="264"/>
    </location>
</feature>
<dbReference type="SUPFAM" id="SSF52172">
    <property type="entry name" value="CheY-like"/>
    <property type="match status" value="1"/>
</dbReference>
<dbReference type="SUPFAM" id="SSF47384">
    <property type="entry name" value="Homodimeric domain of signal transducing histidine kinase"/>
    <property type="match status" value="1"/>
</dbReference>
<reference evidence="16" key="1">
    <citation type="submission" date="2017-08" db="EMBL/GenBank/DDBJ databases">
        <title>Direct submision.</title>
        <authorList>
            <person name="Kim S.-J."/>
            <person name="Rhee S.-K."/>
        </authorList>
    </citation>
    <scope>NUCLEOTIDE SEQUENCE [LARGE SCALE GENOMIC DNA]</scope>
    <source>
        <strain evidence="16">GI5</strain>
    </source>
</reference>
<dbReference type="CDD" id="cd00156">
    <property type="entry name" value="REC"/>
    <property type="match status" value="1"/>
</dbReference>
<evidence type="ECO:0000256" key="11">
    <source>
        <dbReference type="PROSITE-ProRule" id="PRU00169"/>
    </source>
</evidence>